<comment type="caution">
    <text evidence="2">The sequence shown here is derived from an EMBL/GenBank/DDBJ whole genome shotgun (WGS) entry which is preliminary data.</text>
</comment>
<feature type="region of interest" description="Disordered" evidence="1">
    <location>
        <begin position="1"/>
        <end position="63"/>
    </location>
</feature>
<evidence type="ECO:0000256" key="1">
    <source>
        <dbReference type="SAM" id="MobiDB-lite"/>
    </source>
</evidence>
<accession>A0A392RRZ2</accession>
<dbReference type="EMBL" id="LXQA010254454">
    <property type="protein sequence ID" value="MCI38326.1"/>
    <property type="molecule type" value="Genomic_DNA"/>
</dbReference>
<dbReference type="Proteomes" id="UP000265520">
    <property type="component" value="Unassembled WGS sequence"/>
</dbReference>
<feature type="non-terminal residue" evidence="2">
    <location>
        <position position="1"/>
    </location>
</feature>
<sequence length="108" mass="12160">LRNRKVDIAEKPKEDKKSKASEAGDNPTKETIEVEETAEKEPVTQKGSQPAPPPVYPKSQAIVAPYPPQYGKKEIIKEQNKKFEGYLTQMEINVPLKDMLQISPPINM</sequence>
<dbReference type="AlphaFoldDB" id="A0A392RRZ2"/>
<protein>
    <submittedName>
        <fullName evidence="2">Uncharacterized protein</fullName>
    </submittedName>
</protein>
<name>A0A392RRZ2_9FABA</name>
<feature type="compositionally biased region" description="Basic and acidic residues" evidence="1">
    <location>
        <begin position="1"/>
        <end position="43"/>
    </location>
</feature>
<reference evidence="2 3" key="1">
    <citation type="journal article" date="2018" name="Front. Plant Sci.">
        <title>Red Clover (Trifolium pratense) and Zigzag Clover (T. medium) - A Picture of Genomic Similarities and Differences.</title>
        <authorList>
            <person name="Dluhosova J."/>
            <person name="Istvanek J."/>
            <person name="Nedelnik J."/>
            <person name="Repkova J."/>
        </authorList>
    </citation>
    <scope>NUCLEOTIDE SEQUENCE [LARGE SCALE GENOMIC DNA]</scope>
    <source>
        <strain evidence="3">cv. 10/8</strain>
        <tissue evidence="2">Leaf</tissue>
    </source>
</reference>
<evidence type="ECO:0000313" key="2">
    <source>
        <dbReference type="EMBL" id="MCI38326.1"/>
    </source>
</evidence>
<proteinExistence type="predicted"/>
<keyword evidence="3" id="KW-1185">Reference proteome</keyword>
<evidence type="ECO:0000313" key="3">
    <source>
        <dbReference type="Proteomes" id="UP000265520"/>
    </source>
</evidence>
<organism evidence="2 3">
    <name type="scientific">Trifolium medium</name>
    <dbReference type="NCBI Taxonomy" id="97028"/>
    <lineage>
        <taxon>Eukaryota</taxon>
        <taxon>Viridiplantae</taxon>
        <taxon>Streptophyta</taxon>
        <taxon>Embryophyta</taxon>
        <taxon>Tracheophyta</taxon>
        <taxon>Spermatophyta</taxon>
        <taxon>Magnoliopsida</taxon>
        <taxon>eudicotyledons</taxon>
        <taxon>Gunneridae</taxon>
        <taxon>Pentapetalae</taxon>
        <taxon>rosids</taxon>
        <taxon>fabids</taxon>
        <taxon>Fabales</taxon>
        <taxon>Fabaceae</taxon>
        <taxon>Papilionoideae</taxon>
        <taxon>50 kb inversion clade</taxon>
        <taxon>NPAAA clade</taxon>
        <taxon>Hologalegina</taxon>
        <taxon>IRL clade</taxon>
        <taxon>Trifolieae</taxon>
        <taxon>Trifolium</taxon>
    </lineage>
</organism>